<reference evidence="1 2" key="1">
    <citation type="submission" date="2023-07" db="EMBL/GenBank/DDBJ databases">
        <title>Genomic Encyclopedia of Type Strains, Phase IV (KMG-IV): sequencing the most valuable type-strain genomes for metagenomic binning, comparative biology and taxonomic classification.</title>
        <authorList>
            <person name="Goeker M."/>
        </authorList>
    </citation>
    <scope>NUCLEOTIDE SEQUENCE [LARGE SCALE GENOMIC DNA]</scope>
    <source>
        <strain evidence="1 2">DSM 102814</strain>
    </source>
</reference>
<dbReference type="Proteomes" id="UP001257659">
    <property type="component" value="Unassembled WGS sequence"/>
</dbReference>
<proteinExistence type="predicted"/>
<name>A0ABU1K9J8_9FLAO</name>
<accession>A0ABU1K9J8</accession>
<comment type="caution">
    <text evidence="1">The sequence shown here is derived from an EMBL/GenBank/DDBJ whole genome shotgun (WGS) entry which is preliminary data.</text>
</comment>
<keyword evidence="2" id="KW-1185">Reference proteome</keyword>
<dbReference type="EMBL" id="JAVDQA010000014">
    <property type="protein sequence ID" value="MDR6302287.1"/>
    <property type="molecule type" value="Genomic_DNA"/>
</dbReference>
<evidence type="ECO:0000313" key="1">
    <source>
        <dbReference type="EMBL" id="MDR6302287.1"/>
    </source>
</evidence>
<protein>
    <submittedName>
        <fullName evidence="1">Uncharacterized protein</fullName>
    </submittedName>
</protein>
<dbReference type="RefSeq" id="WP_309730772.1">
    <property type="nucleotide sequence ID" value="NZ_JAVDQA010000014.1"/>
</dbReference>
<sequence length="54" mass="6036">MQLTAIANNLKKYLTFTQKRVKSGAGMLGLSLEIMTTLKKAIKSMLIYLKFEGV</sequence>
<evidence type="ECO:0000313" key="2">
    <source>
        <dbReference type="Proteomes" id="UP001257659"/>
    </source>
</evidence>
<organism evidence="1 2">
    <name type="scientific">Mesonia maritima</name>
    <dbReference type="NCBI Taxonomy" id="1793873"/>
    <lineage>
        <taxon>Bacteria</taxon>
        <taxon>Pseudomonadati</taxon>
        <taxon>Bacteroidota</taxon>
        <taxon>Flavobacteriia</taxon>
        <taxon>Flavobacteriales</taxon>
        <taxon>Flavobacteriaceae</taxon>
        <taxon>Mesonia</taxon>
    </lineage>
</organism>
<gene>
    <name evidence="1" type="ORF">GGR31_002967</name>
</gene>